<evidence type="ECO:0000259" key="2">
    <source>
        <dbReference type="Pfam" id="PF00582"/>
    </source>
</evidence>
<comment type="similarity">
    <text evidence="1">Belongs to the universal stress protein A family.</text>
</comment>
<sequence>MTAHADVSARESVSEVHRQVGQEIMVIAYDGTANARRAVHYAGRFLSANRAVVLTVWSPTLRGSEPPAVDLDGPPDPAPDDDEDIAYADAQRTNAEGIELARAAGLSAEAMCVAATSTVWNTIIETADTLDADLIVTGTRGTTGLRSLLQSSVADRVLRHGHRPVLIVPPGR</sequence>
<dbReference type="EMBL" id="CP000384">
    <property type="protein sequence ID" value="ABG06349.1"/>
    <property type="molecule type" value="Genomic_DNA"/>
</dbReference>
<dbReference type="Pfam" id="PF00582">
    <property type="entry name" value="Usp"/>
    <property type="match status" value="1"/>
</dbReference>
<dbReference type="InterPro" id="IPR014729">
    <property type="entry name" value="Rossmann-like_a/b/a_fold"/>
</dbReference>
<evidence type="ECO:0000313" key="3">
    <source>
        <dbReference type="EMBL" id="ABG06349.1"/>
    </source>
</evidence>
<dbReference type="KEGG" id="mmc:Mmcs_0228"/>
<reference evidence="3" key="1">
    <citation type="submission" date="2006-06" db="EMBL/GenBank/DDBJ databases">
        <title>Complete sequence of chromosome of Mycobacterium sp. MCS.</title>
        <authorList>
            <consortium name="US DOE Joint Genome Institute"/>
            <person name="Copeland A."/>
            <person name="Lucas S."/>
            <person name="Lapidus A."/>
            <person name="Barry K."/>
            <person name="Detter J.C."/>
            <person name="Glavina del Rio T."/>
            <person name="Hammon N."/>
            <person name="Israni S."/>
            <person name="Dalin E."/>
            <person name="Tice H."/>
            <person name="Pitluck S."/>
            <person name="Martinez M."/>
            <person name="Schmutz J."/>
            <person name="Larimer F."/>
            <person name="Land M."/>
            <person name="Hauser L."/>
            <person name="Kyrpides N."/>
            <person name="Kim E."/>
            <person name="Miller C.D."/>
            <person name="Hughes J.E."/>
            <person name="Anderson A.J."/>
            <person name="Sims R.C."/>
            <person name="Richardson P."/>
        </authorList>
    </citation>
    <scope>NUCLEOTIDE SEQUENCE [LARGE SCALE GENOMIC DNA]</scope>
    <source>
        <strain evidence="3">MCS</strain>
    </source>
</reference>
<proteinExistence type="inferred from homology"/>
<feature type="domain" description="UspA" evidence="2">
    <location>
        <begin position="25"/>
        <end position="169"/>
    </location>
</feature>
<dbReference type="SUPFAM" id="SSF52402">
    <property type="entry name" value="Adenine nucleotide alpha hydrolases-like"/>
    <property type="match status" value="1"/>
</dbReference>
<dbReference type="CDD" id="cd00293">
    <property type="entry name" value="USP-like"/>
    <property type="match status" value="1"/>
</dbReference>
<dbReference type="Gene3D" id="3.40.50.620">
    <property type="entry name" value="HUPs"/>
    <property type="match status" value="1"/>
</dbReference>
<dbReference type="PANTHER" id="PTHR46268:SF6">
    <property type="entry name" value="UNIVERSAL STRESS PROTEIN UP12"/>
    <property type="match status" value="1"/>
</dbReference>
<accession>A0A5Q5BDV8</accession>
<dbReference type="InterPro" id="IPR006016">
    <property type="entry name" value="UspA"/>
</dbReference>
<dbReference type="PRINTS" id="PR01438">
    <property type="entry name" value="UNVRSLSTRESS"/>
</dbReference>
<dbReference type="AlphaFoldDB" id="A0A5Q5BDV8"/>
<dbReference type="InterPro" id="IPR006015">
    <property type="entry name" value="Universal_stress_UspA"/>
</dbReference>
<organism evidence="3">
    <name type="scientific">Mycobacterium sp. (strain MCS)</name>
    <dbReference type="NCBI Taxonomy" id="164756"/>
    <lineage>
        <taxon>Bacteria</taxon>
        <taxon>Bacillati</taxon>
        <taxon>Actinomycetota</taxon>
        <taxon>Actinomycetes</taxon>
        <taxon>Mycobacteriales</taxon>
        <taxon>Mycobacteriaceae</taxon>
        <taxon>Mycobacterium</taxon>
    </lineage>
</organism>
<gene>
    <name evidence="3" type="ordered locus">Mmcs_0228</name>
</gene>
<protein>
    <submittedName>
        <fullName evidence="3">UspA</fullName>
    </submittedName>
</protein>
<dbReference type="PANTHER" id="PTHR46268">
    <property type="entry name" value="STRESS RESPONSE PROTEIN NHAX"/>
    <property type="match status" value="1"/>
</dbReference>
<name>A0A5Q5BDV8_MYCSS</name>
<evidence type="ECO:0000256" key="1">
    <source>
        <dbReference type="ARBA" id="ARBA00008791"/>
    </source>
</evidence>